<protein>
    <submittedName>
        <fullName evidence="1">Uncharacterized protein</fullName>
    </submittedName>
</protein>
<reference evidence="1 2" key="1">
    <citation type="journal article" date="2021" name="Chemosphere">
        <title>Bioballs carrying a syntrophic Rhodococcus and Mycolicibacterium consortium for simultaneous sorption and biodegradation of fuel oil in contaminated freshwater.</title>
        <authorList>
            <person name="Naloka K."/>
            <person name="Polrit D."/>
            <person name="Muangchinda C."/>
            <person name="Thoetkiattikul H."/>
            <person name="Pinyakong O."/>
        </authorList>
    </citation>
    <scope>NUCLEOTIDE SEQUENCE [LARGE SCALE GENOMIC DNA]</scope>
    <source>
        <strain evidence="1 2">J101</strain>
    </source>
</reference>
<gene>
    <name evidence="1" type="ORF">OHX15_27250</name>
</gene>
<sequence length="435" mass="47570">MQHGDDDFPNQKRMRADFFDPGRIDDDADSNDRFRHDLLRPRSRRSLGFTGASLAAATLSLATSPASAAQDLASSQILVDELGATDDERLAMLNRLARETGGQGAQTFVLSNRIYQTSTPIRLYSGLKIIGTSGQPAREYNGGTTIRWDGKPNTSIFEFPTDDRRRGNYPADGSPRDITLSGILFEGGQHGSDTDVFPKLDMTSASIRGQTLWYCTLHNLAVRDMRTFWWGYGTGVSLTGTFHGQAMHETPFFIGGSENTIFGTEAQSFLDNNSPAWKSSTKPFLRSVMQKSYIGRCIITARRNAHHISVEGGRGLFISGVQFDAPNTDPTNGSAIKVTRVEGLSITNCVFYASMNRPKSGRGIIDISGGQEITISDNQFIKYRRSMDEPLSDTPIVFSSAATPVKIGLNNYVGYSGVILGSAQSIDPSVRVHPI</sequence>
<accession>A0ACC6MQ04</accession>
<organism evidence="1 2">
    <name type="scientific">Mycolicibacterium parafortuitum</name>
    <name type="common">Mycobacterium parafortuitum</name>
    <dbReference type="NCBI Taxonomy" id="39692"/>
    <lineage>
        <taxon>Bacteria</taxon>
        <taxon>Bacillati</taxon>
        <taxon>Actinomycetota</taxon>
        <taxon>Actinomycetes</taxon>
        <taxon>Mycobacteriales</taxon>
        <taxon>Mycobacteriaceae</taxon>
        <taxon>Mycolicibacterium</taxon>
    </lineage>
</organism>
<proteinExistence type="predicted"/>
<dbReference type="EMBL" id="JAOXLN010000057">
    <property type="protein sequence ID" value="MDZ5089101.1"/>
    <property type="molecule type" value="Genomic_DNA"/>
</dbReference>
<name>A0ACC6MQ04_MYCPF</name>
<comment type="caution">
    <text evidence="1">The sequence shown here is derived from an EMBL/GenBank/DDBJ whole genome shotgun (WGS) entry which is preliminary data.</text>
</comment>
<keyword evidence="2" id="KW-1185">Reference proteome</keyword>
<evidence type="ECO:0000313" key="2">
    <source>
        <dbReference type="Proteomes" id="UP001289645"/>
    </source>
</evidence>
<dbReference type="Proteomes" id="UP001289645">
    <property type="component" value="Unassembled WGS sequence"/>
</dbReference>
<evidence type="ECO:0000313" key="1">
    <source>
        <dbReference type="EMBL" id="MDZ5089101.1"/>
    </source>
</evidence>